<gene>
    <name evidence="9" type="ORF">RN001_010717</name>
</gene>
<keyword evidence="1 6" id="KW-0645">Protease</keyword>
<feature type="chain" id="PRO_5043036998" description="Peptidase S1 domain-containing protein" evidence="7">
    <location>
        <begin position="20"/>
        <end position="1571"/>
    </location>
</feature>
<reference evidence="10" key="1">
    <citation type="submission" date="2023-01" db="EMBL/GenBank/DDBJ databases">
        <title>Key to firefly adult light organ development and bioluminescence: homeobox transcription factors regulate luciferase expression and transportation to peroxisome.</title>
        <authorList>
            <person name="Fu X."/>
        </authorList>
    </citation>
    <scope>NUCLEOTIDE SEQUENCE [LARGE SCALE GENOMIC DNA]</scope>
</reference>
<dbReference type="CDD" id="cd00190">
    <property type="entry name" value="Tryp_SPc"/>
    <property type="match status" value="5"/>
</dbReference>
<dbReference type="InterPro" id="IPR001314">
    <property type="entry name" value="Peptidase_S1A"/>
</dbReference>
<dbReference type="PANTHER" id="PTHR24276:SF91">
    <property type="entry name" value="AT26814P-RELATED"/>
    <property type="match status" value="1"/>
</dbReference>
<dbReference type="InterPro" id="IPR033116">
    <property type="entry name" value="TRYPSIN_SER"/>
</dbReference>
<evidence type="ECO:0000313" key="10">
    <source>
        <dbReference type="Proteomes" id="UP001353858"/>
    </source>
</evidence>
<dbReference type="GO" id="GO:0004252">
    <property type="term" value="F:serine-type endopeptidase activity"/>
    <property type="evidence" value="ECO:0007669"/>
    <property type="project" value="InterPro"/>
</dbReference>
<dbReference type="Proteomes" id="UP001353858">
    <property type="component" value="Unassembled WGS sequence"/>
</dbReference>
<proteinExistence type="inferred from homology"/>
<evidence type="ECO:0000256" key="6">
    <source>
        <dbReference type="RuleBase" id="RU363034"/>
    </source>
</evidence>
<keyword evidence="7" id="KW-0732">Signal</keyword>
<feature type="domain" description="Peptidase S1" evidence="8">
    <location>
        <begin position="896"/>
        <end position="1160"/>
    </location>
</feature>
<dbReference type="EMBL" id="JARPUR010000004">
    <property type="protein sequence ID" value="KAK4878211.1"/>
    <property type="molecule type" value="Genomic_DNA"/>
</dbReference>
<dbReference type="InterPro" id="IPR018114">
    <property type="entry name" value="TRYPSIN_HIS"/>
</dbReference>
<evidence type="ECO:0000256" key="7">
    <source>
        <dbReference type="SAM" id="SignalP"/>
    </source>
</evidence>
<evidence type="ECO:0000256" key="4">
    <source>
        <dbReference type="ARBA" id="ARBA00023157"/>
    </source>
</evidence>
<evidence type="ECO:0000256" key="5">
    <source>
        <dbReference type="ARBA" id="ARBA00024195"/>
    </source>
</evidence>
<dbReference type="PROSITE" id="PS50240">
    <property type="entry name" value="TRYPSIN_DOM"/>
    <property type="match status" value="5"/>
</dbReference>
<dbReference type="PROSITE" id="PS00135">
    <property type="entry name" value="TRYPSIN_SER"/>
    <property type="match status" value="2"/>
</dbReference>
<dbReference type="PROSITE" id="PS00134">
    <property type="entry name" value="TRYPSIN_HIS"/>
    <property type="match status" value="6"/>
</dbReference>
<comment type="caution">
    <text evidence="9">The sequence shown here is derived from an EMBL/GenBank/DDBJ whole genome shotgun (WGS) entry which is preliminary data.</text>
</comment>
<dbReference type="InterPro" id="IPR009003">
    <property type="entry name" value="Peptidase_S1_PA"/>
</dbReference>
<dbReference type="InterPro" id="IPR050430">
    <property type="entry name" value="Peptidase_S1"/>
</dbReference>
<feature type="signal peptide" evidence="7">
    <location>
        <begin position="1"/>
        <end position="19"/>
    </location>
</feature>
<dbReference type="SUPFAM" id="SSF50494">
    <property type="entry name" value="Trypsin-like serine proteases"/>
    <property type="match status" value="9"/>
</dbReference>
<evidence type="ECO:0000256" key="1">
    <source>
        <dbReference type="ARBA" id="ARBA00022670"/>
    </source>
</evidence>
<protein>
    <recommendedName>
        <fullName evidence="8">Peptidase S1 domain-containing protein</fullName>
    </recommendedName>
</protein>
<name>A0AAN7PAB1_9COLE</name>
<dbReference type="Pfam" id="PF00089">
    <property type="entry name" value="Trypsin"/>
    <property type="match status" value="9"/>
</dbReference>
<dbReference type="PANTHER" id="PTHR24276">
    <property type="entry name" value="POLYSERASE-RELATED"/>
    <property type="match status" value="1"/>
</dbReference>
<feature type="domain" description="Peptidase S1" evidence="8">
    <location>
        <begin position="1177"/>
        <end position="1569"/>
    </location>
</feature>
<dbReference type="InterPro" id="IPR001254">
    <property type="entry name" value="Trypsin_dom"/>
</dbReference>
<evidence type="ECO:0000259" key="8">
    <source>
        <dbReference type="PROSITE" id="PS50240"/>
    </source>
</evidence>
<dbReference type="PRINTS" id="PR00722">
    <property type="entry name" value="CHYMOTRYPSIN"/>
</dbReference>
<organism evidence="9 10">
    <name type="scientific">Aquatica leii</name>
    <dbReference type="NCBI Taxonomy" id="1421715"/>
    <lineage>
        <taxon>Eukaryota</taxon>
        <taxon>Metazoa</taxon>
        <taxon>Ecdysozoa</taxon>
        <taxon>Arthropoda</taxon>
        <taxon>Hexapoda</taxon>
        <taxon>Insecta</taxon>
        <taxon>Pterygota</taxon>
        <taxon>Neoptera</taxon>
        <taxon>Endopterygota</taxon>
        <taxon>Coleoptera</taxon>
        <taxon>Polyphaga</taxon>
        <taxon>Elateriformia</taxon>
        <taxon>Elateroidea</taxon>
        <taxon>Lampyridae</taxon>
        <taxon>Luciolinae</taxon>
        <taxon>Aquatica</taxon>
    </lineage>
</organism>
<dbReference type="SMART" id="SM00020">
    <property type="entry name" value="Tryp_SPc"/>
    <property type="match status" value="6"/>
</dbReference>
<feature type="domain" description="Peptidase S1" evidence="8">
    <location>
        <begin position="578"/>
        <end position="806"/>
    </location>
</feature>
<keyword evidence="3 6" id="KW-0720">Serine protease</keyword>
<evidence type="ECO:0000313" key="9">
    <source>
        <dbReference type="EMBL" id="KAK4878211.1"/>
    </source>
</evidence>
<dbReference type="FunFam" id="2.40.10.10:FF:000002">
    <property type="entry name" value="Transmembrane protease serine"/>
    <property type="match status" value="2"/>
</dbReference>
<keyword evidence="2 6" id="KW-0378">Hydrolase</keyword>
<evidence type="ECO:0000256" key="2">
    <source>
        <dbReference type="ARBA" id="ARBA00022801"/>
    </source>
</evidence>
<keyword evidence="4" id="KW-1015">Disulfide bond</keyword>
<keyword evidence="10" id="KW-1185">Reference proteome</keyword>
<dbReference type="Gene3D" id="2.40.10.10">
    <property type="entry name" value="Trypsin-like serine proteases"/>
    <property type="match status" value="9"/>
</dbReference>
<feature type="domain" description="Peptidase S1" evidence="8">
    <location>
        <begin position="240"/>
        <end position="574"/>
    </location>
</feature>
<comment type="similarity">
    <text evidence="5">Belongs to the peptidase S1 family. CLIP subfamily.</text>
</comment>
<dbReference type="FunFam" id="2.40.10.10:FF:000068">
    <property type="entry name" value="transmembrane protease serine 2"/>
    <property type="match status" value="6"/>
</dbReference>
<feature type="domain" description="Peptidase S1" evidence="8">
    <location>
        <begin position="30"/>
        <end position="223"/>
    </location>
</feature>
<sequence>MTMSPILLSILYVLVPIFGNCKILKRVKRIVGGENANINERLYLLSLENVNGHFCGACIITNRTVVTAAHCTPSELTVRAGSNFASIGGEVVEVASIQRHPMYNSSSKDYDVSLLYLVAPLTVGVNIDLPSINEVVPIGASVEVAGWGKTKHEGLSPFHLQRVAITRISDEQCNSTYKGRITSSMFCFSSNKKDSCKGDSGSPLVYNNKLVGIVSWGKKCGCALSEICCNTKASKPDRRIVGGVDADINDHLYLLSLQDQKGHFCGACILTEKTVLTAAHCTVGKDASELKVRACSNHTNSGGEVVKVAIIKRHPNFNFDTANYDIAVLILVTSVINGVKLNLSPVNKIVPVGATAEVAGWGLTEENGNIAYHLQKIQTKRITNKRKFAGQLMVRACSNHTNDGGELIQVADIKIHPNFNVNTGEYDVSILILVTPIINGIRINLPATDQVVPIGDSAKVAGWGRTRQYGNAAYHLQKVQIKRITDETCNSSYNGKITSSMFCFSSNKKDSCQGDSGGPLLYKDQLAGIVSWGQGCGWSKYPALVKNSLTEDNVIIESEAANINDYLYIVSLQDENGHYCGGCVLTERKVLTAGHCIYKKNRDQLLIRAGSNNTDDGGELVQVAKIIPHPKFNEKTRNYDVSILVLATPIKNAVRINLPVQNQEVRVGAWADSAGWIDIKNKGTRFQKVKTKRITDAECDEKYSTEITSEMFCFFTDKKNVCQRDCGGPLFYETKLVVLVQKFCDIQVSRLDERIVGGEDANINDHLYLLSLENEKEHICGASILNERTVLTAAHCLKEYVNNPTNLKVRAGSNHTMIGGEVVIVESILVHPQNNFKKATYDVAILRLVASLTTVVKINLPPLNEEVPIGAEAEVAGWVLAQQFCDSRFPRLDGRIVGGQNASINDHLYLLSLESTIHLCGASILSERTVLTAAHCVIKYLNNPTNLKVRAGSNHTMIGGEVVIVESILVHPQNNFKKATYDVAILRLVASLTTVVKINLPPLNEEVPIGAEAEVAGWVLAQQFCDSRFPRLDGRIVGGENASISDHLYLLSLESGFHLCGASILSERTVLTAARCLLKYYLNNGTNLKVRAGSNHTMIGGEVVKVDSILVHPQFNIKKGIYDVAILRLVASLTTVVKINLLPLNEDVPIGAEAEVAGWVLAQQFCDSRFPRLDGRIVGGENASISDHLYLLSLESTIHLCGASILSERTVLTAAHCVIKYLNNPTNLKVRAGSNHTMIGGEVVIVESILVHPQNNFKKATYDVAILRLVASLTTVVKINLLPLNEDVPIGAEAEVAGWGKTIENGNLSFYLQKVQVERIDDSECNSTYEVLVQNCCHSKNEKLTKRIVGGENTDIKNHLYLLSLEDKYGHFCGASLLTNDTALTAAHCTDKRKANELTVRAGANYTNGDYGQLIKVLKIKQHPDFNPKSGNYDVSILKLVSAVKDGKKVNLSSADEIVPIGATAEVVSWIKTFHDNYETYLIQKLQIQQITINKCNTSYDGAITFTMFCFTSHKRDTCEGDMGAPLLYKNKQIGIVSSRLGCGRPKYPGVYVNVAEPSIHDFIIKNKNLQ</sequence>
<dbReference type="GO" id="GO:0006508">
    <property type="term" value="P:proteolysis"/>
    <property type="evidence" value="ECO:0007669"/>
    <property type="project" value="UniProtKB-KW"/>
</dbReference>
<accession>A0AAN7PAB1</accession>
<dbReference type="InterPro" id="IPR043504">
    <property type="entry name" value="Peptidase_S1_PA_chymotrypsin"/>
</dbReference>
<evidence type="ECO:0000256" key="3">
    <source>
        <dbReference type="ARBA" id="ARBA00022825"/>
    </source>
</evidence>